<dbReference type="Pfam" id="PF20449">
    <property type="entry name" value="DUF6706"/>
    <property type="match status" value="1"/>
</dbReference>
<dbReference type="RefSeq" id="WP_283369195.1">
    <property type="nucleotide sequence ID" value="NZ_JASHID010000003.1"/>
</dbReference>
<gene>
    <name evidence="1" type="ORF">QM480_06480</name>
</gene>
<dbReference type="EMBL" id="JASHID010000003">
    <property type="protein sequence ID" value="MDI9863961.1"/>
    <property type="molecule type" value="Genomic_DNA"/>
</dbReference>
<protein>
    <submittedName>
        <fullName evidence="1">Uncharacterized protein</fullName>
    </submittedName>
</protein>
<sequence length="108" mass="12084">MATAKEYFQIKLAKFGFELDEVEIDIELGKQGVSGSDTVVANDMRSVELAIAESIPELLLMPEVSEGQLSKKYNIDGIKAYYSLLCSKLGIQNKLDSQPKIRNRSNLW</sequence>
<reference evidence="1 2" key="1">
    <citation type="submission" date="2023-05" db="EMBL/GenBank/DDBJ databases">
        <title>Novel species of genus Flectobacillus isolated from stream in China.</title>
        <authorList>
            <person name="Lu H."/>
        </authorList>
    </citation>
    <scope>NUCLEOTIDE SEQUENCE [LARGE SCALE GENOMIC DNA]</scope>
    <source>
        <strain evidence="1 2">DC10W</strain>
    </source>
</reference>
<name>A0ABT6YK56_9BACT</name>
<proteinExistence type="predicted"/>
<organism evidence="1 2">
    <name type="scientific">Flectobacillus longus</name>
    <dbReference type="NCBI Taxonomy" id="2984207"/>
    <lineage>
        <taxon>Bacteria</taxon>
        <taxon>Pseudomonadati</taxon>
        <taxon>Bacteroidota</taxon>
        <taxon>Cytophagia</taxon>
        <taxon>Cytophagales</taxon>
        <taxon>Flectobacillaceae</taxon>
        <taxon>Flectobacillus</taxon>
    </lineage>
</organism>
<keyword evidence="2" id="KW-1185">Reference proteome</keyword>
<evidence type="ECO:0000313" key="1">
    <source>
        <dbReference type="EMBL" id="MDI9863961.1"/>
    </source>
</evidence>
<accession>A0ABT6YK56</accession>
<dbReference type="Proteomes" id="UP001236569">
    <property type="component" value="Unassembled WGS sequence"/>
</dbReference>
<comment type="caution">
    <text evidence="1">The sequence shown here is derived from an EMBL/GenBank/DDBJ whole genome shotgun (WGS) entry which is preliminary data.</text>
</comment>
<dbReference type="InterPro" id="IPR046552">
    <property type="entry name" value="DUF6706"/>
</dbReference>
<evidence type="ECO:0000313" key="2">
    <source>
        <dbReference type="Proteomes" id="UP001236569"/>
    </source>
</evidence>